<dbReference type="Gene3D" id="3.40.220.10">
    <property type="entry name" value="Leucine Aminopeptidase, subunit E, domain 1"/>
    <property type="match status" value="1"/>
</dbReference>
<dbReference type="InterPro" id="IPR002589">
    <property type="entry name" value="Macro_dom"/>
</dbReference>
<sequence length="211" mass="22721">MSIVDLSEILPWNLSLEGRRAHSIHPASDLGLRVSLWSGDITRLKMDAIVNAANRRLAGGGGVDGAIHRASGSDLHRACLALKGCPTGSAKITRGFHLPADYIIHCVGPIGEKPDLLRSTYQRALELCTENELQTVAFPCISTGAFSGLSPTQRLSLLLHMSRTYFANANSSVENWSTGIFCTTIKSISPGCGSLCCDSDSADLFIHTFRY</sequence>
<dbReference type="EMBL" id="JTDE01022043">
    <property type="protein sequence ID" value="KAF7232142.1"/>
    <property type="molecule type" value="Genomic_DNA"/>
</dbReference>
<dbReference type="Proteomes" id="UP000822476">
    <property type="component" value="Unassembled WGS sequence"/>
</dbReference>
<dbReference type="InterPro" id="IPR043472">
    <property type="entry name" value="Macro_dom-like"/>
</dbReference>
<dbReference type="SMART" id="SM00506">
    <property type="entry name" value="A1pp"/>
    <property type="match status" value="1"/>
</dbReference>
<dbReference type="AlphaFoldDB" id="A0A8S9Y8Z3"/>
<evidence type="ECO:0000259" key="1">
    <source>
        <dbReference type="PROSITE" id="PS51154"/>
    </source>
</evidence>
<dbReference type="Pfam" id="PF01661">
    <property type="entry name" value="Macro"/>
    <property type="match status" value="1"/>
</dbReference>
<comment type="caution">
    <text evidence="2">The sequence shown here is derived from an EMBL/GenBank/DDBJ whole genome shotgun (WGS) entry which is preliminary data.</text>
</comment>
<dbReference type="SUPFAM" id="SSF52949">
    <property type="entry name" value="Macro domain-like"/>
    <property type="match status" value="1"/>
</dbReference>
<reference evidence="2" key="1">
    <citation type="submission" date="2019-07" db="EMBL/GenBank/DDBJ databases">
        <title>Annotation for the trematode Paragonimus miyazaki's.</title>
        <authorList>
            <person name="Choi Y.-J."/>
        </authorList>
    </citation>
    <scope>NUCLEOTIDE SEQUENCE</scope>
    <source>
        <strain evidence="2">Japan</strain>
    </source>
</reference>
<dbReference type="PROSITE" id="PS51154">
    <property type="entry name" value="MACRO"/>
    <property type="match status" value="1"/>
</dbReference>
<accession>A0A8S9Y8Z3</accession>
<protein>
    <recommendedName>
        <fullName evidence="1">Macro domain-containing protein</fullName>
    </recommendedName>
</protein>
<proteinExistence type="predicted"/>
<dbReference type="PANTHER" id="PTHR11106:SF27">
    <property type="entry name" value="MACRO DOMAIN-CONTAINING PROTEIN"/>
    <property type="match status" value="1"/>
</dbReference>
<evidence type="ECO:0000313" key="3">
    <source>
        <dbReference type="Proteomes" id="UP000822476"/>
    </source>
</evidence>
<dbReference type="OrthoDB" id="6133115at2759"/>
<evidence type="ECO:0000313" key="2">
    <source>
        <dbReference type="EMBL" id="KAF7232142.1"/>
    </source>
</evidence>
<keyword evidence="3" id="KW-1185">Reference proteome</keyword>
<dbReference type="PANTHER" id="PTHR11106">
    <property type="entry name" value="GANGLIOSIDE INDUCED DIFFERENTIATION ASSOCIATED PROTEIN 2-RELATED"/>
    <property type="match status" value="1"/>
</dbReference>
<gene>
    <name evidence="2" type="ORF">EG68_07816</name>
</gene>
<organism evidence="2 3">
    <name type="scientific">Paragonimus skrjabini miyazakii</name>
    <dbReference type="NCBI Taxonomy" id="59628"/>
    <lineage>
        <taxon>Eukaryota</taxon>
        <taxon>Metazoa</taxon>
        <taxon>Spiralia</taxon>
        <taxon>Lophotrochozoa</taxon>
        <taxon>Platyhelminthes</taxon>
        <taxon>Trematoda</taxon>
        <taxon>Digenea</taxon>
        <taxon>Plagiorchiida</taxon>
        <taxon>Troglotremata</taxon>
        <taxon>Troglotrematidae</taxon>
        <taxon>Paragonimus</taxon>
    </lineage>
</organism>
<name>A0A8S9Y8Z3_9TREM</name>
<feature type="domain" description="Macro" evidence="1">
    <location>
        <begin position="21"/>
        <end position="211"/>
    </location>
</feature>